<sequence length="126" mass="14185">MEFNEEGDIDTPGEYFSHPRWYHALITTLQDVDMLIYVHAANDTESRLPAGLLDIGANKRHIAAISKTDVPDADVAAVRQLLYEMGFQEPIFELNGHDPQSVKHLVNYLSELSQKEEGAGEETYHS</sequence>
<evidence type="ECO:0000313" key="1">
    <source>
        <dbReference type="EMBL" id="STW05482.1"/>
    </source>
</evidence>
<evidence type="ECO:0000313" key="2">
    <source>
        <dbReference type="Proteomes" id="UP000254571"/>
    </source>
</evidence>
<dbReference type="SUPFAM" id="SSF52540">
    <property type="entry name" value="P-loop containing nucleoside triphosphate hydrolases"/>
    <property type="match status" value="1"/>
</dbReference>
<name>A0A7H4NZ67_9ENTR</name>
<dbReference type="Pfam" id="PF10662">
    <property type="entry name" value="PduV-EutP"/>
    <property type="match status" value="1"/>
</dbReference>
<dbReference type="GO" id="GO:0005524">
    <property type="term" value="F:ATP binding"/>
    <property type="evidence" value="ECO:0007669"/>
    <property type="project" value="InterPro"/>
</dbReference>
<dbReference type="InterPro" id="IPR012381">
    <property type="entry name" value="EutP_PduV"/>
</dbReference>
<dbReference type="AlphaFoldDB" id="A0A7H4NZ67"/>
<dbReference type="EMBL" id="UGMX01000002">
    <property type="protein sequence ID" value="STW05482.1"/>
    <property type="molecule type" value="Genomic_DNA"/>
</dbReference>
<dbReference type="PIRSF" id="PIRSF036409">
    <property type="entry name" value="EutP_PduV"/>
    <property type="match status" value="1"/>
</dbReference>
<dbReference type="GO" id="GO:0006576">
    <property type="term" value="P:biogenic amine metabolic process"/>
    <property type="evidence" value="ECO:0007669"/>
    <property type="project" value="InterPro"/>
</dbReference>
<reference evidence="1 2" key="1">
    <citation type="submission" date="2018-06" db="EMBL/GenBank/DDBJ databases">
        <authorList>
            <consortium name="Pathogen Informatics"/>
            <person name="Doyle S."/>
        </authorList>
    </citation>
    <scope>NUCLEOTIDE SEQUENCE [LARGE SCALE GENOMIC DNA]</scope>
    <source>
        <strain evidence="1 2">NCTC9149</strain>
    </source>
</reference>
<comment type="caution">
    <text evidence="1">The sequence shown here is derived from an EMBL/GenBank/DDBJ whole genome shotgun (WGS) entry which is preliminary data.</text>
</comment>
<protein>
    <submittedName>
        <fullName evidence="1">Ethanolamine utilization protein EutP</fullName>
    </submittedName>
</protein>
<dbReference type="InterPro" id="IPR027417">
    <property type="entry name" value="P-loop_NTPase"/>
</dbReference>
<proteinExistence type="predicted"/>
<dbReference type="PANTHER" id="PTHR40453">
    <property type="entry name" value="PROTEIN YOEF"/>
    <property type="match status" value="1"/>
</dbReference>
<dbReference type="Proteomes" id="UP000254571">
    <property type="component" value="Unassembled WGS sequence"/>
</dbReference>
<gene>
    <name evidence="1" type="ORF">NCTC9149_01869</name>
</gene>
<accession>A0A7H4NZ67</accession>
<organism evidence="1 2">
    <name type="scientific">Klebsiella grimontii</name>
    <dbReference type="NCBI Taxonomy" id="2058152"/>
    <lineage>
        <taxon>Bacteria</taxon>
        <taxon>Pseudomonadati</taxon>
        <taxon>Pseudomonadota</taxon>
        <taxon>Gammaproteobacteria</taxon>
        <taxon>Enterobacterales</taxon>
        <taxon>Enterobacteriaceae</taxon>
        <taxon>Klebsiella/Raoultella group</taxon>
        <taxon>Klebsiella</taxon>
    </lineage>
</organism>
<dbReference type="Gene3D" id="3.40.50.300">
    <property type="entry name" value="P-loop containing nucleotide triphosphate hydrolases"/>
    <property type="match status" value="1"/>
</dbReference>
<dbReference type="PANTHER" id="PTHR40453:SF2">
    <property type="entry name" value="ACETATE KINASE EUTP-RELATED"/>
    <property type="match status" value="1"/>
</dbReference>